<organism evidence="6 7">
    <name type="scientific">Luteolibacter soli</name>
    <dbReference type="NCBI Taxonomy" id="3135280"/>
    <lineage>
        <taxon>Bacteria</taxon>
        <taxon>Pseudomonadati</taxon>
        <taxon>Verrucomicrobiota</taxon>
        <taxon>Verrucomicrobiia</taxon>
        <taxon>Verrucomicrobiales</taxon>
        <taxon>Verrucomicrobiaceae</taxon>
        <taxon>Luteolibacter</taxon>
    </lineage>
</organism>
<comment type="caution">
    <text evidence="6">The sequence shown here is derived from an EMBL/GenBank/DDBJ whole genome shotgun (WGS) entry which is preliminary data.</text>
</comment>
<name>A0ABU9B454_9BACT</name>
<dbReference type="PRINTS" id="PR00039">
    <property type="entry name" value="HTHLYSR"/>
</dbReference>
<proteinExistence type="inferred from homology"/>
<comment type="similarity">
    <text evidence="1">Belongs to the LysR transcriptional regulatory family.</text>
</comment>
<evidence type="ECO:0000313" key="6">
    <source>
        <dbReference type="EMBL" id="MEK7954121.1"/>
    </source>
</evidence>
<evidence type="ECO:0000256" key="3">
    <source>
        <dbReference type="ARBA" id="ARBA00023125"/>
    </source>
</evidence>
<keyword evidence="3" id="KW-0238">DNA-binding</keyword>
<evidence type="ECO:0000313" key="7">
    <source>
        <dbReference type="Proteomes" id="UP001371305"/>
    </source>
</evidence>
<dbReference type="SUPFAM" id="SSF46785">
    <property type="entry name" value="Winged helix' DNA-binding domain"/>
    <property type="match status" value="1"/>
</dbReference>
<evidence type="ECO:0000256" key="2">
    <source>
        <dbReference type="ARBA" id="ARBA00023015"/>
    </source>
</evidence>
<dbReference type="InterPro" id="IPR036388">
    <property type="entry name" value="WH-like_DNA-bd_sf"/>
</dbReference>
<dbReference type="PROSITE" id="PS50931">
    <property type="entry name" value="HTH_LYSR"/>
    <property type="match status" value="1"/>
</dbReference>
<dbReference type="InterPro" id="IPR036390">
    <property type="entry name" value="WH_DNA-bd_sf"/>
</dbReference>
<sequence length="310" mass="34655">MDFDLASLETFVRLADCGCFSEVARAQEISQPAVTFRMAKLESVIGLRLFQRHQDGLQLTREGVTLLEQAKRVLQEHQALGVRMAHFVREARGTVKVMVDRSEVGDRLVSSLEKGRQAAGALEVVRPGPGQTWDDALRDHAVDIVVTGTFLHVGDQASLQRYDLERQRGSTLAWNRDYFDFDPVRFQFPEVLRSTILVPGESLVPGYRPFLEKWCLETYGLLPPDLLSFEDEASALDACIAGLGVMVFPGDADQRMNLSRTGLGIMKAFEFLLPDAYSFSIFIRAGERQPLVLQTAMKVSELHATQHRAA</sequence>
<keyword evidence="4" id="KW-0804">Transcription</keyword>
<evidence type="ECO:0000256" key="1">
    <source>
        <dbReference type="ARBA" id="ARBA00009437"/>
    </source>
</evidence>
<gene>
    <name evidence="6" type="ORF">WKV53_26630</name>
</gene>
<keyword evidence="2" id="KW-0805">Transcription regulation</keyword>
<feature type="domain" description="HTH lysR-type" evidence="5">
    <location>
        <begin position="3"/>
        <end position="60"/>
    </location>
</feature>
<dbReference type="EMBL" id="JBBUKT010000016">
    <property type="protein sequence ID" value="MEK7954121.1"/>
    <property type="molecule type" value="Genomic_DNA"/>
</dbReference>
<dbReference type="SUPFAM" id="SSF53850">
    <property type="entry name" value="Periplasmic binding protein-like II"/>
    <property type="match status" value="1"/>
</dbReference>
<dbReference type="PANTHER" id="PTHR30126">
    <property type="entry name" value="HTH-TYPE TRANSCRIPTIONAL REGULATOR"/>
    <property type="match status" value="1"/>
</dbReference>
<reference evidence="6 7" key="1">
    <citation type="submission" date="2024-04" db="EMBL/GenBank/DDBJ databases">
        <title>Luteolibacter sp. isolated from soil.</title>
        <authorList>
            <person name="An J."/>
        </authorList>
    </citation>
    <scope>NUCLEOTIDE SEQUENCE [LARGE SCALE GENOMIC DNA]</scope>
    <source>
        <strain evidence="6 7">Y139</strain>
    </source>
</reference>
<dbReference type="RefSeq" id="WP_341407889.1">
    <property type="nucleotide sequence ID" value="NZ_JBBUKT010000016.1"/>
</dbReference>
<dbReference type="Gene3D" id="1.10.10.10">
    <property type="entry name" value="Winged helix-like DNA-binding domain superfamily/Winged helix DNA-binding domain"/>
    <property type="match status" value="1"/>
</dbReference>
<evidence type="ECO:0000259" key="5">
    <source>
        <dbReference type="PROSITE" id="PS50931"/>
    </source>
</evidence>
<dbReference type="Proteomes" id="UP001371305">
    <property type="component" value="Unassembled WGS sequence"/>
</dbReference>
<accession>A0ABU9B454</accession>
<keyword evidence="7" id="KW-1185">Reference proteome</keyword>
<dbReference type="Pfam" id="PF00126">
    <property type="entry name" value="HTH_1"/>
    <property type="match status" value="1"/>
</dbReference>
<dbReference type="PANTHER" id="PTHR30126:SF40">
    <property type="entry name" value="HTH-TYPE TRANSCRIPTIONAL REGULATOR GLTR"/>
    <property type="match status" value="1"/>
</dbReference>
<evidence type="ECO:0000256" key="4">
    <source>
        <dbReference type="ARBA" id="ARBA00023163"/>
    </source>
</evidence>
<protein>
    <submittedName>
        <fullName evidence="6">LysR family transcriptional regulator</fullName>
    </submittedName>
</protein>
<dbReference type="InterPro" id="IPR000847">
    <property type="entry name" value="LysR_HTH_N"/>
</dbReference>